<dbReference type="EMBL" id="JH921429">
    <property type="protein sequence ID" value="EKD20394.1"/>
    <property type="molecule type" value="Genomic_DNA"/>
</dbReference>
<dbReference type="InParanoid" id="K1Y5D6"/>
<keyword evidence="2" id="KW-0472">Membrane</keyword>
<reference evidence="3 4" key="1">
    <citation type="journal article" date="2012" name="BMC Genomics">
        <title>Sequencing the genome of Marssonina brunnea reveals fungus-poplar co-evolution.</title>
        <authorList>
            <person name="Zhu S."/>
            <person name="Cao Y.-Z."/>
            <person name="Jiang C."/>
            <person name="Tan B.-Y."/>
            <person name="Wang Z."/>
            <person name="Feng S."/>
            <person name="Zhang L."/>
            <person name="Su X.-H."/>
            <person name="Brejova B."/>
            <person name="Vinar T."/>
            <person name="Xu M."/>
            <person name="Wang M.-X."/>
            <person name="Zhang S.-G."/>
            <person name="Huang M.-R."/>
            <person name="Wu R."/>
            <person name="Zhou Y."/>
        </authorList>
    </citation>
    <scope>NUCLEOTIDE SEQUENCE [LARGE SCALE GENOMIC DNA]</scope>
    <source>
        <strain evidence="3 4">MB_m1</strain>
    </source>
</reference>
<sequence length="209" mass="22588">MASDNLRDLVVAIRSISSSTASENTNLLSKPILAYIDSAVSECYLPATVCQQFEKAFGLFIDQKRKWFNTGHSATLRSFRPQRYLCNSTQLYKPVLPSQADCRRKHAVFSDSTAPIRVALPATLPTNTSISNTGSDSDPKSSKTWAAGAIAGIAIGAVVLLAFLITLFFVFQRSGRGDEAGMAGARGRGPIEEQRTPMANLEVEDRGLG</sequence>
<dbReference type="KEGG" id="mbe:MBM_01076"/>
<keyword evidence="2" id="KW-1133">Transmembrane helix</keyword>
<evidence type="ECO:0000256" key="2">
    <source>
        <dbReference type="SAM" id="Phobius"/>
    </source>
</evidence>
<dbReference type="Proteomes" id="UP000006753">
    <property type="component" value="Unassembled WGS sequence"/>
</dbReference>
<keyword evidence="4" id="KW-1185">Reference proteome</keyword>
<dbReference type="AlphaFoldDB" id="K1Y5D6"/>
<gene>
    <name evidence="3" type="ORF">MBM_01076</name>
</gene>
<evidence type="ECO:0000313" key="3">
    <source>
        <dbReference type="EMBL" id="EKD20394.1"/>
    </source>
</evidence>
<dbReference type="STRING" id="1072389.K1Y5D6"/>
<name>K1Y5D6_MARBU</name>
<evidence type="ECO:0000313" key="4">
    <source>
        <dbReference type="Proteomes" id="UP000006753"/>
    </source>
</evidence>
<proteinExistence type="predicted"/>
<evidence type="ECO:0000256" key="1">
    <source>
        <dbReference type="SAM" id="MobiDB-lite"/>
    </source>
</evidence>
<dbReference type="HOGENOM" id="CLU_1315634_0_0_1"/>
<accession>K1Y5D6</accession>
<feature type="transmembrane region" description="Helical" evidence="2">
    <location>
        <begin position="145"/>
        <end position="171"/>
    </location>
</feature>
<organism evidence="3 4">
    <name type="scientific">Marssonina brunnea f. sp. multigermtubi (strain MB_m1)</name>
    <name type="common">Marssonina leaf spot fungus</name>
    <dbReference type="NCBI Taxonomy" id="1072389"/>
    <lineage>
        <taxon>Eukaryota</taxon>
        <taxon>Fungi</taxon>
        <taxon>Dikarya</taxon>
        <taxon>Ascomycota</taxon>
        <taxon>Pezizomycotina</taxon>
        <taxon>Leotiomycetes</taxon>
        <taxon>Helotiales</taxon>
        <taxon>Drepanopezizaceae</taxon>
        <taxon>Drepanopeziza</taxon>
    </lineage>
</organism>
<protein>
    <submittedName>
        <fullName evidence="3">Uncharacterized protein</fullName>
    </submittedName>
</protein>
<feature type="region of interest" description="Disordered" evidence="1">
    <location>
        <begin position="178"/>
        <end position="209"/>
    </location>
</feature>
<dbReference type="OrthoDB" id="4074350at2759"/>
<keyword evidence="2" id="KW-0812">Transmembrane</keyword>